<dbReference type="EMBL" id="FNLC01000001">
    <property type="protein sequence ID" value="SDQ23199.1"/>
    <property type="molecule type" value="Genomic_DNA"/>
</dbReference>
<reference evidence="2" key="1">
    <citation type="submission" date="2016-10" db="EMBL/GenBank/DDBJ databases">
        <authorList>
            <person name="Varghese N."/>
            <person name="Submissions S."/>
        </authorList>
    </citation>
    <scope>NUCLEOTIDE SEQUENCE [LARGE SCALE GENOMIC DNA]</scope>
    <source>
        <strain evidence="2">DSM 24767</strain>
    </source>
</reference>
<dbReference type="Proteomes" id="UP000198848">
    <property type="component" value="Unassembled WGS sequence"/>
</dbReference>
<organism evidence="1 2">
    <name type="scientific">Natronobacterium texcoconense</name>
    <dbReference type="NCBI Taxonomy" id="1095778"/>
    <lineage>
        <taxon>Archaea</taxon>
        <taxon>Methanobacteriati</taxon>
        <taxon>Methanobacteriota</taxon>
        <taxon>Stenosarchaea group</taxon>
        <taxon>Halobacteria</taxon>
        <taxon>Halobacteriales</taxon>
        <taxon>Natrialbaceae</taxon>
        <taxon>Natronobacterium</taxon>
    </lineage>
</organism>
<sequence>MSDDSHGRLNLDRRTLLKRTSAASAVALLGATGSAVATDDLQEGVVNEVSLDTDGYDDLEEASIIFLKRKEREIVRTKIHSAHEVNPEGADEDADPTKVSYSLSYDDTTGVEVTEAQDVARLESGDFTLERTETTTTLTEHLRDNSLQQSDDVKINIPEEPELGNLGDAATWVQTESSECGPLARTNLAIEYTPTSGDYDIDDSIGIFETADGETCDGEEFGDRFPCSDLPPGVDCDIPDAFNTTWHVDSSDDSLTSAEAEYYNNDFPIIPESTADHSQDTWFDGNELNVEGTVDHSGTLGFRTIIDFLLGSDAGVLFY</sequence>
<name>A0A1H0Z6U6_NATTX</name>
<evidence type="ECO:0000313" key="2">
    <source>
        <dbReference type="Proteomes" id="UP000198848"/>
    </source>
</evidence>
<gene>
    <name evidence="1" type="ORF">SAMN04489842_0158</name>
</gene>
<dbReference type="AlphaFoldDB" id="A0A1H0Z6U6"/>
<keyword evidence="2" id="KW-1185">Reference proteome</keyword>
<evidence type="ECO:0000313" key="1">
    <source>
        <dbReference type="EMBL" id="SDQ23199.1"/>
    </source>
</evidence>
<dbReference type="OrthoDB" id="195780at2157"/>
<proteinExistence type="predicted"/>
<dbReference type="PROSITE" id="PS51318">
    <property type="entry name" value="TAT"/>
    <property type="match status" value="1"/>
</dbReference>
<protein>
    <submittedName>
        <fullName evidence="1">Uncharacterized protein</fullName>
    </submittedName>
</protein>
<accession>A0A1H0Z6U6</accession>
<dbReference type="RefSeq" id="WP_090375910.1">
    <property type="nucleotide sequence ID" value="NZ_FNLC01000001.1"/>
</dbReference>
<dbReference type="InterPro" id="IPR006311">
    <property type="entry name" value="TAT_signal"/>
</dbReference>